<sequence length="361" mass="39645">MASSSRYQLADILKINPAADHHCLGLSHSYNRRCNNLISYQKRQEAHSLIERGSRVFAATSSISAVDPLLVDIASLLLCPNQHRYQFLTLVAQWEAKLQRYLAEQRSGAPIAVMSNSYFHMPPNPTIMATGSGIAVTNLTTTHHGPGSSSRITIQHGMVGMGANHHHHVQSPRPRVEIIRPAGDPVAATTSMSASASSSASPSPHANSAFHHRPHTPAVQLVSSTLIASGHTHPAHQGSPRPLPSGPNTISMYCDSPTAPKHHRVKPRPVDGDCGICLLPYLDESMRCDMSDDGRTDDDEDDEWEELDDEELAGPDYDHGLLVWCRGSCGTNYHRACLEQWLDTFDTLEPTCPTCRNYWIL</sequence>
<dbReference type="VEuPathDB" id="FungiDB:M747DRAFT_303557"/>
<feature type="region of interest" description="Disordered" evidence="1">
    <location>
        <begin position="289"/>
        <end position="308"/>
    </location>
</feature>
<dbReference type="VEuPathDB" id="FungiDB:An15g01970"/>
<dbReference type="OrthoDB" id="8062037at2759"/>
<dbReference type="Gene3D" id="3.30.40.10">
    <property type="entry name" value="Zinc/RING finger domain, C3HC4 (zinc finger)"/>
    <property type="match status" value="1"/>
</dbReference>
<proteinExistence type="predicted"/>
<dbReference type="InterPro" id="IPR013083">
    <property type="entry name" value="Znf_RING/FYVE/PHD"/>
</dbReference>
<feature type="compositionally biased region" description="Low complexity" evidence="1">
    <location>
        <begin position="187"/>
        <end position="209"/>
    </location>
</feature>
<name>A0A254UCR7_ASPNG</name>
<comment type="caution">
    <text evidence="3">The sequence shown here is derived from an EMBL/GenBank/DDBJ whole genome shotgun (WGS) entry which is preliminary data.</text>
</comment>
<dbReference type="eggNOG" id="ENOG502QPW5">
    <property type="taxonomic scope" value="Eukaryota"/>
</dbReference>
<dbReference type="VEuPathDB" id="FungiDB:ATCC64974_31080"/>
<dbReference type="AlphaFoldDB" id="A0A254UCR7"/>
<evidence type="ECO:0000313" key="3">
    <source>
        <dbReference type="EMBL" id="TPR02974.1"/>
    </source>
</evidence>
<keyword evidence="3" id="KW-0808">Transferase</keyword>
<accession>A0A254UCR7</accession>
<dbReference type="Proteomes" id="UP000197666">
    <property type="component" value="Unassembled WGS sequence"/>
</dbReference>
<reference evidence="2" key="3">
    <citation type="submission" date="2022-07" db="EMBL/GenBank/DDBJ databases">
        <title>Taxonomy of Aspergillus series Nigri: significant species reduction supported by multi-species coalescent approaches.</title>
        <authorList>
            <person name="Bian C."/>
            <person name="Kusuya Y."/>
            <person name="Sklenar F."/>
            <person name="D'hooge E."/>
            <person name="Yaguchi T."/>
            <person name="Takahashi H."/>
            <person name="Hubka V."/>
        </authorList>
    </citation>
    <scope>NUCLEOTIDE SEQUENCE</scope>
    <source>
        <strain evidence="2">IFM 63604</strain>
    </source>
</reference>
<dbReference type="EMBL" id="NKJJ02000009">
    <property type="protein sequence ID" value="TPR02974.1"/>
    <property type="molecule type" value="Genomic_DNA"/>
</dbReference>
<dbReference type="GO" id="GO:0061630">
    <property type="term" value="F:ubiquitin protein ligase activity"/>
    <property type="evidence" value="ECO:0007669"/>
    <property type="project" value="InterPro"/>
</dbReference>
<reference evidence="3" key="2">
    <citation type="submission" date="2019-02" db="EMBL/GenBank/DDBJ databases">
        <title>FDA dAtabase for Regulatory Grade micrObial Sequences (FDA-ARGOS): Supporting development and validation of Infectious Disease Dx tests.</title>
        <authorList>
            <person name="Kerrigan L."/>
            <person name="Tallon L.J."/>
            <person name="Sadzewicz L."/>
            <person name="Sengamalay N."/>
            <person name="Ott S."/>
            <person name="Godinez A."/>
            <person name="Nagaraj S."/>
            <person name="Vavikolanu K."/>
            <person name="Vyas G."/>
            <person name="Nadendla S."/>
            <person name="Aluvathingal J."/>
            <person name="Sichtig H."/>
        </authorList>
    </citation>
    <scope>NUCLEOTIDE SEQUENCE</scope>
    <source>
        <strain evidence="3">FDAARGOS_311</strain>
    </source>
</reference>
<evidence type="ECO:0000313" key="2">
    <source>
        <dbReference type="EMBL" id="GLA47443.1"/>
    </source>
</evidence>
<evidence type="ECO:0000313" key="4">
    <source>
        <dbReference type="Proteomes" id="UP000197666"/>
    </source>
</evidence>
<feature type="compositionally biased region" description="Acidic residues" evidence="1">
    <location>
        <begin position="295"/>
        <end position="308"/>
    </location>
</feature>
<feature type="region of interest" description="Disordered" evidence="1">
    <location>
        <begin position="187"/>
        <end position="212"/>
    </location>
</feature>
<dbReference type="PANTHER" id="PTHR21540:SF0">
    <property type="entry name" value="PHD FAMILY PROTEIN"/>
    <property type="match status" value="1"/>
</dbReference>
<organism evidence="3 4">
    <name type="scientific">Aspergillus niger</name>
    <dbReference type="NCBI Taxonomy" id="5061"/>
    <lineage>
        <taxon>Eukaryota</taxon>
        <taxon>Fungi</taxon>
        <taxon>Dikarya</taxon>
        <taxon>Ascomycota</taxon>
        <taxon>Pezizomycotina</taxon>
        <taxon>Eurotiomycetes</taxon>
        <taxon>Eurotiomycetidae</taxon>
        <taxon>Eurotiales</taxon>
        <taxon>Aspergillaceae</taxon>
        <taxon>Aspergillus</taxon>
        <taxon>Aspergillus subgen. Circumdati</taxon>
    </lineage>
</organism>
<feature type="region of interest" description="Disordered" evidence="1">
    <location>
        <begin position="230"/>
        <end position="250"/>
    </location>
</feature>
<keyword evidence="3" id="KW-0032">Aminotransferase</keyword>
<evidence type="ECO:0000256" key="1">
    <source>
        <dbReference type="SAM" id="MobiDB-lite"/>
    </source>
</evidence>
<reference evidence="4" key="1">
    <citation type="submission" date="2018-10" db="EMBL/GenBank/DDBJ databases">
        <title>FDA dAtabase for Regulatory Grade micrObial Sequences (FDA-ARGOS): Supporting development and validation of Infectious Disease Dx tests.</title>
        <authorList>
            <person name="Kerrigan L."/>
            <person name="Tallon L."/>
            <person name="Sadzewicz L."/>
            <person name="Sengamalay N."/>
            <person name="Ott S."/>
            <person name="Godinez A."/>
            <person name="Nagaraj S."/>
            <person name="Vavikolanu K."/>
            <person name="Nadendla S."/>
            <person name="George J."/>
            <person name="Sichtig H."/>
        </authorList>
    </citation>
    <scope>NUCLEOTIDE SEQUENCE [LARGE SCALE GENOMIC DNA]</scope>
    <source>
        <strain evidence="4">FDAARGOS_311</strain>
    </source>
</reference>
<dbReference type="SUPFAM" id="SSF57850">
    <property type="entry name" value="RING/U-box"/>
    <property type="match status" value="1"/>
</dbReference>
<dbReference type="Proteomes" id="UP001144191">
    <property type="component" value="Unassembled WGS sequence"/>
</dbReference>
<gene>
    <name evidence="2" type="ORF">AnigIFM63604_001874</name>
    <name evidence="3" type="ORF">CAN33_0012625</name>
</gene>
<dbReference type="EMBL" id="BRPB01000013">
    <property type="protein sequence ID" value="GLA47443.1"/>
    <property type="molecule type" value="Genomic_DNA"/>
</dbReference>
<dbReference type="InterPro" id="IPR039903">
    <property type="entry name" value="Zswim2"/>
</dbReference>
<protein>
    <submittedName>
        <fullName evidence="3">Aminotransferase class-III family protein</fullName>
    </submittedName>
</protein>
<dbReference type="VEuPathDB" id="FungiDB:ASPNIDRAFT2_1173177"/>
<dbReference type="PANTHER" id="PTHR21540">
    <property type="entry name" value="RING FINGER AND SWIM DOMAIN-CONTAINING PROTEIN 2"/>
    <property type="match status" value="1"/>
</dbReference>
<dbReference type="GO" id="GO:0008483">
    <property type="term" value="F:transaminase activity"/>
    <property type="evidence" value="ECO:0007669"/>
    <property type="project" value="UniProtKB-KW"/>
</dbReference>